<accession>A0A9D1UHW9</accession>
<dbReference type="Pfam" id="PF04536">
    <property type="entry name" value="TPM_phosphatase"/>
    <property type="match status" value="1"/>
</dbReference>
<proteinExistence type="predicted"/>
<comment type="caution">
    <text evidence="3">The sequence shown here is derived from an EMBL/GenBank/DDBJ whole genome shotgun (WGS) entry which is preliminary data.</text>
</comment>
<feature type="transmembrane region" description="Helical" evidence="1">
    <location>
        <begin position="199"/>
        <end position="218"/>
    </location>
</feature>
<feature type="transmembrane region" description="Helical" evidence="1">
    <location>
        <begin position="239"/>
        <end position="262"/>
    </location>
</feature>
<evidence type="ECO:0000259" key="2">
    <source>
        <dbReference type="Pfam" id="PF04536"/>
    </source>
</evidence>
<reference evidence="3" key="1">
    <citation type="journal article" date="2021" name="PeerJ">
        <title>Extensive microbial diversity within the chicken gut microbiome revealed by metagenomics and culture.</title>
        <authorList>
            <person name="Gilroy R."/>
            <person name="Ravi A."/>
            <person name="Getino M."/>
            <person name="Pursley I."/>
            <person name="Horton D.L."/>
            <person name="Alikhan N.F."/>
            <person name="Baker D."/>
            <person name="Gharbi K."/>
            <person name="Hall N."/>
            <person name="Watson M."/>
            <person name="Adriaenssens E.M."/>
            <person name="Foster-Nyarko E."/>
            <person name="Jarju S."/>
            <person name="Secka A."/>
            <person name="Antonio M."/>
            <person name="Oren A."/>
            <person name="Chaudhuri R.R."/>
            <person name="La Ragione R."/>
            <person name="Hildebrand F."/>
            <person name="Pallen M.J."/>
        </authorList>
    </citation>
    <scope>NUCLEOTIDE SEQUENCE</scope>
    <source>
        <strain evidence="3">Gambia16-930</strain>
    </source>
</reference>
<dbReference type="Gene3D" id="3.10.310.50">
    <property type="match status" value="1"/>
</dbReference>
<protein>
    <submittedName>
        <fullName evidence="3">TPM domain-containing protein</fullName>
    </submittedName>
</protein>
<gene>
    <name evidence="3" type="ORF">IAC47_03005</name>
</gene>
<organism evidence="3 4">
    <name type="scientific">Candidatus Onthomorpha intestinigallinarum</name>
    <dbReference type="NCBI Taxonomy" id="2840880"/>
    <lineage>
        <taxon>Bacteria</taxon>
        <taxon>Pseudomonadati</taxon>
        <taxon>Bacteroidota</taxon>
        <taxon>Bacteroidia</taxon>
        <taxon>Bacteroidales</taxon>
        <taxon>Candidatus Onthomorpha</taxon>
    </lineage>
</organism>
<keyword evidence="1" id="KW-1133">Transmembrane helix</keyword>
<dbReference type="PANTHER" id="PTHR30373">
    <property type="entry name" value="UPF0603 PROTEIN YGCG"/>
    <property type="match status" value="1"/>
</dbReference>
<dbReference type="Proteomes" id="UP000824267">
    <property type="component" value="Unassembled WGS sequence"/>
</dbReference>
<dbReference type="PANTHER" id="PTHR30373:SF2">
    <property type="entry name" value="UPF0603 PROTEIN YGCG"/>
    <property type="match status" value="1"/>
</dbReference>
<reference evidence="3" key="2">
    <citation type="submission" date="2021-04" db="EMBL/GenBank/DDBJ databases">
        <authorList>
            <person name="Gilroy R."/>
        </authorList>
    </citation>
    <scope>NUCLEOTIDE SEQUENCE</scope>
    <source>
        <strain evidence="3">Gambia16-930</strain>
    </source>
</reference>
<name>A0A9D1UHW9_9BACT</name>
<feature type="domain" description="TPM" evidence="2">
    <location>
        <begin position="55"/>
        <end position="175"/>
    </location>
</feature>
<dbReference type="InterPro" id="IPR007621">
    <property type="entry name" value="TPM_dom"/>
</dbReference>
<evidence type="ECO:0000313" key="3">
    <source>
        <dbReference type="EMBL" id="HIW87226.1"/>
    </source>
</evidence>
<keyword evidence="1" id="KW-0472">Membrane</keyword>
<evidence type="ECO:0000256" key="1">
    <source>
        <dbReference type="SAM" id="Phobius"/>
    </source>
</evidence>
<dbReference type="EMBL" id="DXGG01000104">
    <property type="protein sequence ID" value="HIW87226.1"/>
    <property type="molecule type" value="Genomic_DNA"/>
</dbReference>
<dbReference type="AlphaFoldDB" id="A0A9D1UHW9"/>
<evidence type="ECO:0000313" key="4">
    <source>
        <dbReference type="Proteomes" id="UP000824267"/>
    </source>
</evidence>
<keyword evidence="1" id="KW-0812">Transmembrane</keyword>
<feature type="non-terminal residue" evidence="3">
    <location>
        <position position="381"/>
    </location>
</feature>
<sequence length="381" mass="43244">MMVSKTTRIEKYIFPLFFSLALSFSLFSNGLKAEEFSAKDIKDPKTICSECYVSNGDGILSEECVRRVNERIESLNRKTGVQIAVVAVKGDKTTSARELSMELFDLWKVGQAGKDNGIIILLTSESREIFIRTGYGIEGIVTDAVATRTVNSVMAPRFRQGKWDEGMYAGVNAVCDIVEKQYVGEESGFEKGVNYMPYVYVYLAACLFMLCFAVFDINRKHKHIDNNFKLEKIKAVRQAAYSWTIVGVLFLPMLPFLLEWIYGILIPRIRKSKVKCSCSANMRLLSEKEEDAYLSKKAQIEEEVGSRNYDVWLCDNCGNIVVYPYDKTFTQYEECPNCHAKTYGKTGERIILNATATRNGILRKTYFCQHCGHSAYKDSTI</sequence>